<proteinExistence type="predicted"/>
<dbReference type="AlphaFoldDB" id="A0A7I4Y4D9"/>
<sequence>MAMSDEGLNDEGFGEIKADEYCSYDIDIIKEEIEYYKCKKEIEECSDSESDSAIHSPRVWSTPPISKARDNGVRSSTRTYMVPRKAMSLSNLHKVELLRYRACGEQYILNKDQLVFHLISFINVCEDGPRAYDDQPLFIICNDTMGINRNFINSDRFRPFNSEKHLANIAKPYSSTHMALYELALFIDKLRANRSLPAFWEVFLDFIRDFFADYRNSLSKLHNFKKLTVAGLLTSTAPFRESIQLLHSLTCSWLEVHKFEWIHVEMAWNNLFAIMEDSNVLSESEIAIVIRLQKIYQRALLRVMDSVYSFGRVPKNWEQHFILYNDASDVDLLTTRTDKSVESLLWNDNLLQIVLRGARARVRLGPKNDIAPVFSEVFYDYMEQHDLPPERFITFHQFQHAFESAAAKLTHSLSKELLMNICAAGLLEHWIDLKEITCGRVAHCFAAFVYGSTSDSVMIGTLDTEELYRTALLRGGVPPSRAAKWRLKQGALSETAHCIQCDLEPPLSYAFRYSLIPIINGCMDNMFKIFRVVELLTSVSSDRKTAEDFKKVDGDRRAAEMRVRYMSFIVSKLLNLVCIVKDLFVEKVISIFDRHAKILSAAVEVEEIEKTLTEAESELHALVVRTDIRKAFHEIIDILKELAGEIRLKSVSNNLTMESLIRWHKTTVRSIEFLTLVGKAMPIDSVFHALYVRLKYNRDNVRYPAANSD</sequence>
<dbReference type="OMA" id="ICFIAQP"/>
<keyword evidence="3" id="KW-1185">Reference proteome</keyword>
<feature type="region of interest" description="Disordered" evidence="2">
    <location>
        <begin position="49"/>
        <end position="73"/>
    </location>
</feature>
<dbReference type="WBParaSite" id="HCON_00050230-00001">
    <property type="protein sequence ID" value="HCON_00050230-00001"/>
    <property type="gene ID" value="HCON_00050230"/>
</dbReference>
<reference evidence="4" key="1">
    <citation type="submission" date="2020-12" db="UniProtKB">
        <authorList>
            <consortium name="WormBaseParasite"/>
        </authorList>
    </citation>
    <scope>IDENTIFICATION</scope>
    <source>
        <strain evidence="4">MHco3</strain>
    </source>
</reference>
<organism evidence="3 4">
    <name type="scientific">Haemonchus contortus</name>
    <name type="common">Barber pole worm</name>
    <dbReference type="NCBI Taxonomy" id="6289"/>
    <lineage>
        <taxon>Eukaryota</taxon>
        <taxon>Metazoa</taxon>
        <taxon>Ecdysozoa</taxon>
        <taxon>Nematoda</taxon>
        <taxon>Chromadorea</taxon>
        <taxon>Rhabditida</taxon>
        <taxon>Rhabditina</taxon>
        <taxon>Rhabditomorpha</taxon>
        <taxon>Strongyloidea</taxon>
        <taxon>Trichostrongylidae</taxon>
        <taxon>Haemonchus</taxon>
    </lineage>
</organism>
<accession>A0A7I4Y4D9</accession>
<evidence type="ECO:0000313" key="3">
    <source>
        <dbReference type="Proteomes" id="UP000025227"/>
    </source>
</evidence>
<feature type="coiled-coil region" evidence="1">
    <location>
        <begin position="598"/>
        <end position="625"/>
    </location>
</feature>
<evidence type="ECO:0000313" key="4">
    <source>
        <dbReference type="WBParaSite" id="HCON_00050230-00001"/>
    </source>
</evidence>
<dbReference type="OrthoDB" id="5811364at2759"/>
<name>A0A7I4Y4D9_HAECO</name>
<evidence type="ECO:0000256" key="2">
    <source>
        <dbReference type="SAM" id="MobiDB-lite"/>
    </source>
</evidence>
<dbReference type="Proteomes" id="UP000025227">
    <property type="component" value="Unplaced"/>
</dbReference>
<keyword evidence="1" id="KW-0175">Coiled coil</keyword>
<protein>
    <submittedName>
        <fullName evidence="4">RGS domain-containing protein</fullName>
    </submittedName>
</protein>
<evidence type="ECO:0000256" key="1">
    <source>
        <dbReference type="SAM" id="Coils"/>
    </source>
</evidence>